<evidence type="ECO:0000313" key="3">
    <source>
        <dbReference type="Proteomes" id="UP001430796"/>
    </source>
</evidence>
<organism evidence="2 3">
    <name type="scientific">Marilutibacter chinensis</name>
    <dbReference type="NCBI Taxonomy" id="2912247"/>
    <lineage>
        <taxon>Bacteria</taxon>
        <taxon>Pseudomonadati</taxon>
        <taxon>Pseudomonadota</taxon>
        <taxon>Gammaproteobacteria</taxon>
        <taxon>Lysobacterales</taxon>
        <taxon>Lysobacteraceae</taxon>
        <taxon>Marilutibacter</taxon>
    </lineage>
</organism>
<dbReference type="SMART" id="SM00530">
    <property type="entry name" value="HTH_XRE"/>
    <property type="match status" value="1"/>
</dbReference>
<accession>A0ABS9HU04</accession>
<protein>
    <submittedName>
        <fullName evidence="2">Helix-turn-helix domain-containing protein</fullName>
    </submittedName>
</protein>
<feature type="domain" description="HTH cro/C1-type" evidence="1">
    <location>
        <begin position="42"/>
        <end position="82"/>
    </location>
</feature>
<comment type="caution">
    <text evidence="2">The sequence shown here is derived from an EMBL/GenBank/DDBJ whole genome shotgun (WGS) entry which is preliminary data.</text>
</comment>
<dbReference type="Gene3D" id="1.10.260.40">
    <property type="entry name" value="lambda repressor-like DNA-binding domains"/>
    <property type="match status" value="1"/>
</dbReference>
<dbReference type="SUPFAM" id="SSF47413">
    <property type="entry name" value="lambda repressor-like DNA-binding domains"/>
    <property type="match status" value="1"/>
</dbReference>
<gene>
    <name evidence="2" type="ORF">L3V18_09395</name>
</gene>
<dbReference type="RefSeq" id="WP_237054419.1">
    <property type="nucleotide sequence ID" value="NZ_JAKJPO010000004.1"/>
</dbReference>
<dbReference type="Proteomes" id="UP001430796">
    <property type="component" value="Unassembled WGS sequence"/>
</dbReference>
<dbReference type="Pfam" id="PF01381">
    <property type="entry name" value="HTH_3"/>
    <property type="match status" value="1"/>
</dbReference>
<dbReference type="InterPro" id="IPR001387">
    <property type="entry name" value="Cro/C1-type_HTH"/>
</dbReference>
<dbReference type="PROSITE" id="PS50943">
    <property type="entry name" value="HTH_CROC1"/>
    <property type="match status" value="1"/>
</dbReference>
<dbReference type="CDD" id="cd00093">
    <property type="entry name" value="HTH_XRE"/>
    <property type="match status" value="1"/>
</dbReference>
<dbReference type="EMBL" id="JAKJPO010000004">
    <property type="protein sequence ID" value="MCF7221996.1"/>
    <property type="molecule type" value="Genomic_DNA"/>
</dbReference>
<evidence type="ECO:0000259" key="1">
    <source>
        <dbReference type="PROSITE" id="PS50943"/>
    </source>
</evidence>
<evidence type="ECO:0000313" key="2">
    <source>
        <dbReference type="EMBL" id="MCF7221996.1"/>
    </source>
</evidence>
<keyword evidence="3" id="KW-1185">Reference proteome</keyword>
<dbReference type="InterPro" id="IPR010982">
    <property type="entry name" value="Lambda_DNA-bd_dom_sf"/>
</dbReference>
<reference evidence="2 3" key="2">
    <citation type="submission" date="2022-01" db="EMBL/GenBank/DDBJ databases">
        <title>Lysobacter chinensis sp. nov., a bacterium isolated from cow dung compost.</title>
        <authorList>
            <person name="Liu Y."/>
        </authorList>
    </citation>
    <scope>NUCLEOTIDE SEQUENCE [LARGE SCALE GENOMIC DNA]</scope>
    <source>
        <strain evidence="2 3">TLK-CK17</strain>
    </source>
</reference>
<name>A0ABS9HU04_9GAMM</name>
<reference evidence="3" key="1">
    <citation type="submission" date="2022-01" db="EMBL/GenBank/DDBJ databases">
        <title>Lysobacter chinensis sp. nov., a bacterium isolated from cow dung compost.</title>
        <authorList>
            <person name="Zhou L.Y."/>
        </authorList>
    </citation>
    <scope>NUCLEOTIDE SEQUENCE [LARGE SCALE GENOMIC DNA]</scope>
    <source>
        <strain evidence="3">TLK-CK17</strain>
    </source>
</reference>
<sequence>MPFTGASRVRVSKWKPYAHVKGNDRGFRAAENAAMEHFGIRFKRFRDARGWSQEQIGFELDVTKATISKWEAGLAQPRLENLAGIRRLVAEDGLTLEYLIEGVATDDAHVAEPAPAYRPGVVRNADEADLLARFRGLKPSQRKGLLALLGK</sequence>
<proteinExistence type="predicted"/>